<evidence type="ECO:0008006" key="3">
    <source>
        <dbReference type="Google" id="ProtNLM"/>
    </source>
</evidence>
<accession>A0ABU5QWI5</accession>
<dbReference type="RefSeq" id="WP_323254049.1">
    <property type="nucleotide sequence ID" value="NZ_JAYFUL010000085.1"/>
</dbReference>
<comment type="caution">
    <text evidence="1">The sequence shown here is derived from an EMBL/GenBank/DDBJ whole genome shotgun (WGS) entry which is preliminary data.</text>
</comment>
<protein>
    <recommendedName>
        <fullName evidence="3">YD repeat-containing protein</fullName>
    </recommendedName>
</protein>
<keyword evidence="2" id="KW-1185">Reference proteome</keyword>
<dbReference type="EMBL" id="JAYFUL010000085">
    <property type="protein sequence ID" value="MEA5261019.1"/>
    <property type="molecule type" value="Genomic_DNA"/>
</dbReference>
<evidence type="ECO:0000313" key="2">
    <source>
        <dbReference type="Proteomes" id="UP001304671"/>
    </source>
</evidence>
<organism evidence="1 2">
    <name type="scientific">Arcicella aquatica</name>
    <dbReference type="NCBI Taxonomy" id="217141"/>
    <lineage>
        <taxon>Bacteria</taxon>
        <taxon>Pseudomonadati</taxon>
        <taxon>Bacteroidota</taxon>
        <taxon>Cytophagia</taxon>
        <taxon>Cytophagales</taxon>
        <taxon>Flectobacillaceae</taxon>
        <taxon>Arcicella</taxon>
    </lineage>
</organism>
<dbReference type="PROSITE" id="PS51257">
    <property type="entry name" value="PROKAR_LIPOPROTEIN"/>
    <property type="match status" value="1"/>
</dbReference>
<evidence type="ECO:0000313" key="1">
    <source>
        <dbReference type="EMBL" id="MEA5261019.1"/>
    </source>
</evidence>
<name>A0ABU5QWI5_9BACT</name>
<dbReference type="Proteomes" id="UP001304671">
    <property type="component" value="Unassembled WGS sequence"/>
</dbReference>
<sequence length="257" mass="29547">MLQHYTKITLLLLILIIGGCSSKKPDDITPKEAVTLLPQTLTIESFYEKTPTNLAFVWQDTIITSYTITSINANKDTDFVRTYDFTRNSQNLIQTKKYTYQGADYPDGSSTYEYHYNEDGTEMSLPDHQTWLYNSNGQLIKYYSGNPNNAFYSYDYDNSGQLTRFRNKDGSRDITYSMSSFTSVVNPLYLLAEKTQFLALGYPNEIVTLFCSKMIPRSFIFSGIPNYVDYSLDEHKRVNAITVTYNGNVLNKFTFGY</sequence>
<gene>
    <name evidence="1" type="ORF">VB264_24690</name>
</gene>
<reference evidence="1 2" key="1">
    <citation type="submission" date="2023-12" db="EMBL/GenBank/DDBJ databases">
        <title>Novel species of the genus Arcicella isolated from rivers.</title>
        <authorList>
            <person name="Lu H."/>
        </authorList>
    </citation>
    <scope>NUCLEOTIDE SEQUENCE [LARGE SCALE GENOMIC DNA]</scope>
    <source>
        <strain evidence="1 2">LMG 21963</strain>
    </source>
</reference>
<proteinExistence type="predicted"/>